<dbReference type="EMBL" id="CM023478">
    <property type="protein sequence ID" value="KAH7933776.1"/>
    <property type="molecule type" value="Genomic_DNA"/>
</dbReference>
<reference evidence="1" key="1">
    <citation type="submission" date="2020-05" db="EMBL/GenBank/DDBJ databases">
        <title>Large-scale comparative analyses of tick genomes elucidate their genetic diversity and vector capacities.</title>
        <authorList>
            <person name="Jia N."/>
            <person name="Wang J."/>
            <person name="Shi W."/>
            <person name="Du L."/>
            <person name="Sun Y."/>
            <person name="Zhan W."/>
            <person name="Jiang J."/>
            <person name="Wang Q."/>
            <person name="Zhang B."/>
            <person name="Ji P."/>
            <person name="Sakyi L.B."/>
            <person name="Cui X."/>
            <person name="Yuan T."/>
            <person name="Jiang B."/>
            <person name="Yang W."/>
            <person name="Lam T.T.-Y."/>
            <person name="Chang Q."/>
            <person name="Ding S."/>
            <person name="Wang X."/>
            <person name="Zhu J."/>
            <person name="Ruan X."/>
            <person name="Zhao L."/>
            <person name="Wei J."/>
            <person name="Que T."/>
            <person name="Du C."/>
            <person name="Cheng J."/>
            <person name="Dai P."/>
            <person name="Han X."/>
            <person name="Huang E."/>
            <person name="Gao Y."/>
            <person name="Liu J."/>
            <person name="Shao H."/>
            <person name="Ye R."/>
            <person name="Li L."/>
            <person name="Wei W."/>
            <person name="Wang X."/>
            <person name="Wang C."/>
            <person name="Yang T."/>
            <person name="Huo Q."/>
            <person name="Li W."/>
            <person name="Guo W."/>
            <person name="Chen H."/>
            <person name="Zhou L."/>
            <person name="Ni X."/>
            <person name="Tian J."/>
            <person name="Zhou Y."/>
            <person name="Sheng Y."/>
            <person name="Liu T."/>
            <person name="Pan Y."/>
            <person name="Xia L."/>
            <person name="Li J."/>
            <person name="Zhao F."/>
            <person name="Cao W."/>
        </authorList>
    </citation>
    <scope>NUCLEOTIDE SEQUENCE</scope>
    <source>
        <strain evidence="1">Dsil-2018</strain>
    </source>
</reference>
<protein>
    <submittedName>
        <fullName evidence="1">Uncharacterized protein</fullName>
    </submittedName>
</protein>
<evidence type="ECO:0000313" key="1">
    <source>
        <dbReference type="EMBL" id="KAH7933776.1"/>
    </source>
</evidence>
<accession>A0ACB8C4W1</accession>
<comment type="caution">
    <text evidence="1">The sequence shown here is derived from an EMBL/GenBank/DDBJ whole genome shotgun (WGS) entry which is preliminary data.</text>
</comment>
<dbReference type="Proteomes" id="UP000821865">
    <property type="component" value="Chromosome 9"/>
</dbReference>
<gene>
    <name evidence="1" type="ORF">HPB49_017063</name>
</gene>
<sequence length="136" mass="14597">MPSAPRSDKPDGAALKSNIIRASRMPVLPKEHTKIVIISEIGAATVADAILAAAGISQDELSQYTLCANLQQNIIVSSTPRRETVDRYARIKQIRISGKIHKLCAYETAPYSTCKGVISGIPLQDNPATVDGKIVN</sequence>
<organism evidence="1 2">
    <name type="scientific">Dermacentor silvarum</name>
    <name type="common">Tick</name>
    <dbReference type="NCBI Taxonomy" id="543639"/>
    <lineage>
        <taxon>Eukaryota</taxon>
        <taxon>Metazoa</taxon>
        <taxon>Ecdysozoa</taxon>
        <taxon>Arthropoda</taxon>
        <taxon>Chelicerata</taxon>
        <taxon>Arachnida</taxon>
        <taxon>Acari</taxon>
        <taxon>Parasitiformes</taxon>
        <taxon>Ixodida</taxon>
        <taxon>Ixodoidea</taxon>
        <taxon>Ixodidae</taxon>
        <taxon>Rhipicephalinae</taxon>
        <taxon>Dermacentor</taxon>
    </lineage>
</organism>
<keyword evidence="2" id="KW-1185">Reference proteome</keyword>
<name>A0ACB8C4W1_DERSI</name>
<evidence type="ECO:0000313" key="2">
    <source>
        <dbReference type="Proteomes" id="UP000821865"/>
    </source>
</evidence>
<proteinExistence type="predicted"/>